<dbReference type="SUPFAM" id="SSF140996">
    <property type="entry name" value="Hermes dimerisation domain"/>
    <property type="match status" value="1"/>
</dbReference>
<evidence type="ECO:0000256" key="4">
    <source>
        <dbReference type="ARBA" id="ARBA00022833"/>
    </source>
</evidence>
<comment type="caution">
    <text evidence="6">The sequence shown here is derived from an EMBL/GenBank/DDBJ whole genome shotgun (WGS) entry which is preliminary data.</text>
</comment>
<name>A0ABQ9H9D4_9NEOP</name>
<evidence type="ECO:0000256" key="3">
    <source>
        <dbReference type="ARBA" id="ARBA00022771"/>
    </source>
</evidence>
<comment type="subcellular location">
    <subcellularLocation>
        <location evidence="1">Nucleus</location>
    </subcellularLocation>
</comment>
<evidence type="ECO:0000313" key="7">
    <source>
        <dbReference type="Proteomes" id="UP001159363"/>
    </source>
</evidence>
<keyword evidence="5" id="KW-0539">Nucleus</keyword>
<keyword evidence="7" id="KW-1185">Reference proteome</keyword>
<dbReference type="PANTHER" id="PTHR46481">
    <property type="entry name" value="ZINC FINGER BED DOMAIN-CONTAINING PROTEIN 4"/>
    <property type="match status" value="1"/>
</dbReference>
<evidence type="ECO:0000256" key="2">
    <source>
        <dbReference type="ARBA" id="ARBA00022723"/>
    </source>
</evidence>
<evidence type="ECO:0000313" key="6">
    <source>
        <dbReference type="EMBL" id="KAJ8880917.1"/>
    </source>
</evidence>
<protein>
    <submittedName>
        <fullName evidence="6">Uncharacterized protein</fullName>
    </submittedName>
</protein>
<dbReference type="InterPro" id="IPR052035">
    <property type="entry name" value="ZnF_BED_domain_contain"/>
</dbReference>
<keyword evidence="3" id="KW-0863">Zinc-finger</keyword>
<keyword evidence="4" id="KW-0862">Zinc</keyword>
<dbReference type="Proteomes" id="UP001159363">
    <property type="component" value="Chromosome 5"/>
</dbReference>
<proteinExistence type="predicted"/>
<reference evidence="6 7" key="1">
    <citation type="submission" date="2023-02" db="EMBL/GenBank/DDBJ databases">
        <title>LHISI_Scaffold_Assembly.</title>
        <authorList>
            <person name="Stuart O.P."/>
            <person name="Cleave R."/>
            <person name="Magrath M.J.L."/>
            <person name="Mikheyev A.S."/>
        </authorList>
    </citation>
    <scope>NUCLEOTIDE SEQUENCE [LARGE SCALE GENOMIC DNA]</scope>
    <source>
        <strain evidence="6">Daus_M_001</strain>
        <tissue evidence="6">Leg muscle</tissue>
    </source>
</reference>
<gene>
    <name evidence="6" type="ORF">PR048_017390</name>
</gene>
<evidence type="ECO:0000256" key="1">
    <source>
        <dbReference type="ARBA" id="ARBA00004123"/>
    </source>
</evidence>
<evidence type="ECO:0000256" key="5">
    <source>
        <dbReference type="ARBA" id="ARBA00023242"/>
    </source>
</evidence>
<accession>A0ABQ9H9D4</accession>
<dbReference type="EMBL" id="JARBHB010000006">
    <property type="protein sequence ID" value="KAJ8880917.1"/>
    <property type="molecule type" value="Genomic_DNA"/>
</dbReference>
<sequence>MYAVCNYFYTRIKRGASKSTTNLMKHNSAQHKFISVVKKPQTHLPTALIFLHNLQPIIIAVLAYQKTKDVPGFSTSITYLANTTAHSPSPVPRKICESSAQTSIKNYIDLKSKFKEGDPGANTIIRLIAGMICIDNQPLSLVENTGFRNLINHLEPRYIIPTRKTISTKIIPAMYQTVKENVVYQL</sequence>
<organism evidence="6 7">
    <name type="scientific">Dryococelus australis</name>
    <dbReference type="NCBI Taxonomy" id="614101"/>
    <lineage>
        <taxon>Eukaryota</taxon>
        <taxon>Metazoa</taxon>
        <taxon>Ecdysozoa</taxon>
        <taxon>Arthropoda</taxon>
        <taxon>Hexapoda</taxon>
        <taxon>Insecta</taxon>
        <taxon>Pterygota</taxon>
        <taxon>Neoptera</taxon>
        <taxon>Polyneoptera</taxon>
        <taxon>Phasmatodea</taxon>
        <taxon>Verophasmatodea</taxon>
        <taxon>Anareolatae</taxon>
        <taxon>Phasmatidae</taxon>
        <taxon>Eurycanthinae</taxon>
        <taxon>Dryococelus</taxon>
    </lineage>
</organism>
<keyword evidence="2" id="KW-0479">Metal-binding</keyword>
<dbReference type="PANTHER" id="PTHR46481:SF10">
    <property type="entry name" value="ZINC FINGER BED DOMAIN-CONTAINING PROTEIN 39"/>
    <property type="match status" value="1"/>
</dbReference>